<accession>A0ABP8LM35</accession>
<dbReference type="Proteomes" id="UP001500552">
    <property type="component" value="Unassembled WGS sequence"/>
</dbReference>
<protein>
    <recommendedName>
        <fullName evidence="1">SGNH hydrolase-type esterase domain-containing protein</fullName>
    </recommendedName>
</protein>
<dbReference type="Gene3D" id="3.40.50.1110">
    <property type="entry name" value="SGNH hydrolase"/>
    <property type="match status" value="1"/>
</dbReference>
<reference evidence="3" key="1">
    <citation type="journal article" date="2019" name="Int. J. Syst. Evol. Microbiol.">
        <title>The Global Catalogue of Microorganisms (GCM) 10K type strain sequencing project: providing services to taxonomists for standard genome sequencing and annotation.</title>
        <authorList>
            <consortium name="The Broad Institute Genomics Platform"/>
            <consortium name="The Broad Institute Genome Sequencing Center for Infectious Disease"/>
            <person name="Wu L."/>
            <person name="Ma J."/>
        </authorList>
    </citation>
    <scope>NUCLEOTIDE SEQUENCE [LARGE SCALE GENOMIC DNA]</scope>
    <source>
        <strain evidence="3">JCM 17926</strain>
    </source>
</reference>
<dbReference type="EMBL" id="BAABHC010000010">
    <property type="protein sequence ID" value="GAA4431650.1"/>
    <property type="molecule type" value="Genomic_DNA"/>
</dbReference>
<sequence length="299" mass="32989">MLLLALLTASLAQAQDKPPFPEGTKRVLFLGNSITYAGRYISDLEAYFITRYPGRQYAFINLGLPSETVSGLSEPGHAEGRFPRPDLHERLGRVLGRVKPDVVFACYGMNDGIYLPFDEGRFAAFRSGVRRLHAALEKSGAKRIILLTPPVHDDAALGKYSQWLLGQRDSLGWEVADIHTPMTRRLETGRLAQPGFRLAADGVHPGEEGHWLMARAVLLYLGEEAARAPDALSALGSHPRGAEIHQLVSQRQAFMKDAWLRETGFRRPGMAPGIPLSEAERRYGEIEARIRAAVKGTAP</sequence>
<evidence type="ECO:0000313" key="2">
    <source>
        <dbReference type="EMBL" id="GAA4431650.1"/>
    </source>
</evidence>
<dbReference type="InterPro" id="IPR013830">
    <property type="entry name" value="SGNH_hydro"/>
</dbReference>
<evidence type="ECO:0000313" key="3">
    <source>
        <dbReference type="Proteomes" id="UP001500552"/>
    </source>
</evidence>
<feature type="domain" description="SGNH hydrolase-type esterase" evidence="1">
    <location>
        <begin position="29"/>
        <end position="211"/>
    </location>
</feature>
<organism evidence="2 3">
    <name type="scientific">Pontibacter saemangeumensis</name>
    <dbReference type="NCBI Taxonomy" id="1084525"/>
    <lineage>
        <taxon>Bacteria</taxon>
        <taxon>Pseudomonadati</taxon>
        <taxon>Bacteroidota</taxon>
        <taxon>Cytophagia</taxon>
        <taxon>Cytophagales</taxon>
        <taxon>Hymenobacteraceae</taxon>
        <taxon>Pontibacter</taxon>
    </lineage>
</organism>
<dbReference type="InterPro" id="IPR036514">
    <property type="entry name" value="SGNH_hydro_sf"/>
</dbReference>
<dbReference type="InterPro" id="IPR051532">
    <property type="entry name" value="Ester_Hydrolysis_Enzymes"/>
</dbReference>
<dbReference type="PANTHER" id="PTHR30383">
    <property type="entry name" value="THIOESTERASE 1/PROTEASE 1/LYSOPHOSPHOLIPASE L1"/>
    <property type="match status" value="1"/>
</dbReference>
<gene>
    <name evidence="2" type="ORF">GCM10023188_19400</name>
</gene>
<evidence type="ECO:0000259" key="1">
    <source>
        <dbReference type="Pfam" id="PF13472"/>
    </source>
</evidence>
<proteinExistence type="predicted"/>
<dbReference type="SUPFAM" id="SSF52266">
    <property type="entry name" value="SGNH hydrolase"/>
    <property type="match status" value="1"/>
</dbReference>
<name>A0ABP8LM35_9BACT</name>
<dbReference type="PANTHER" id="PTHR30383:SF5">
    <property type="entry name" value="SGNH HYDROLASE-TYPE ESTERASE DOMAIN-CONTAINING PROTEIN"/>
    <property type="match status" value="1"/>
</dbReference>
<dbReference type="Pfam" id="PF13472">
    <property type="entry name" value="Lipase_GDSL_2"/>
    <property type="match status" value="1"/>
</dbReference>
<comment type="caution">
    <text evidence="2">The sequence shown here is derived from an EMBL/GenBank/DDBJ whole genome shotgun (WGS) entry which is preliminary data.</text>
</comment>
<keyword evidence="3" id="KW-1185">Reference proteome</keyword>
<dbReference type="CDD" id="cd01834">
    <property type="entry name" value="SGNH_hydrolase_like_2"/>
    <property type="match status" value="1"/>
</dbReference>